<dbReference type="STRING" id="56804.BAE46_06335"/>
<evidence type="ECO:0000313" key="12">
    <source>
        <dbReference type="Proteomes" id="UP000053586"/>
    </source>
</evidence>
<keyword evidence="12" id="KW-1185">Reference proteome</keyword>
<dbReference type="NCBIfam" id="TIGR02532">
    <property type="entry name" value="IV_pilin_GFxxxE"/>
    <property type="match status" value="1"/>
</dbReference>
<evidence type="ECO:0000256" key="8">
    <source>
        <dbReference type="ARBA" id="ARBA00023136"/>
    </source>
</evidence>
<dbReference type="OrthoDB" id="6121517at2"/>
<dbReference type="InterPro" id="IPR045584">
    <property type="entry name" value="Pilin-like"/>
</dbReference>
<dbReference type="GO" id="GO:0015628">
    <property type="term" value="P:protein secretion by the type II secretion system"/>
    <property type="evidence" value="ECO:0007669"/>
    <property type="project" value="UniProtKB-UniRule"/>
</dbReference>
<dbReference type="Pfam" id="PF02501">
    <property type="entry name" value="T2SSI"/>
    <property type="match status" value="1"/>
</dbReference>
<dbReference type="Pfam" id="PF07963">
    <property type="entry name" value="N_methyl"/>
    <property type="match status" value="1"/>
</dbReference>
<gene>
    <name evidence="11" type="primary">xcpV</name>
    <name evidence="11" type="ORF">GPUN_1277</name>
</gene>
<dbReference type="eggNOG" id="COG2165">
    <property type="taxonomic scope" value="Bacteria"/>
</dbReference>
<keyword evidence="4 9" id="KW-0488">Methylation</keyword>
<sequence length="134" mass="15142">MYKRRVIKSAKKTKGFTLVEVMVAVAIFAMAGGAVMKAVYENLSAITVLERVTFATWVANNELTKSSLETTIKWPLDKQTKGEQEMLGKRWYWQRVVVKTADDALYQVTITVGLDEELKNPITSVTTFMTNQTE</sequence>
<dbReference type="InterPro" id="IPR010052">
    <property type="entry name" value="T2SS_protein-GspI"/>
</dbReference>
<dbReference type="InterPro" id="IPR012902">
    <property type="entry name" value="N_methyl_site"/>
</dbReference>
<keyword evidence="5 9" id="KW-0997">Cell inner membrane</keyword>
<comment type="function">
    <text evidence="9">Component of the type II secretion system required for the energy-dependent secretion of extracellular factors such as proteases and toxins from the periplasm.</text>
</comment>
<accession>H5TAS4</accession>
<evidence type="ECO:0000256" key="7">
    <source>
        <dbReference type="ARBA" id="ARBA00022989"/>
    </source>
</evidence>
<evidence type="ECO:0000256" key="1">
    <source>
        <dbReference type="ARBA" id="ARBA00004377"/>
    </source>
</evidence>
<dbReference type="AlphaFoldDB" id="H5TAS4"/>
<name>H5TAS4_9ALTE</name>
<organism evidence="11 12">
    <name type="scientific">Glaciecola punicea ACAM 611</name>
    <dbReference type="NCBI Taxonomy" id="1121923"/>
    <lineage>
        <taxon>Bacteria</taxon>
        <taxon>Pseudomonadati</taxon>
        <taxon>Pseudomonadota</taxon>
        <taxon>Gammaproteobacteria</taxon>
        <taxon>Alteromonadales</taxon>
        <taxon>Alteromonadaceae</taxon>
        <taxon>Glaciecola</taxon>
    </lineage>
</organism>
<comment type="subcellular location">
    <subcellularLocation>
        <location evidence="1 9">Cell inner membrane</location>
        <topology evidence="1 9">Single-pass membrane protein</topology>
    </subcellularLocation>
</comment>
<evidence type="ECO:0000256" key="3">
    <source>
        <dbReference type="ARBA" id="ARBA00022475"/>
    </source>
</evidence>
<evidence type="ECO:0000256" key="2">
    <source>
        <dbReference type="ARBA" id="ARBA00008358"/>
    </source>
</evidence>
<dbReference type="PANTHER" id="PTHR38779:SF2">
    <property type="entry name" value="TYPE II SECRETION SYSTEM PROTEIN I-RELATED"/>
    <property type="match status" value="1"/>
</dbReference>
<feature type="transmembrane region" description="Helical" evidence="9">
    <location>
        <begin position="21"/>
        <end position="40"/>
    </location>
</feature>
<comment type="subunit">
    <text evidence="9">Type II secretion is composed of four main components: the outer membrane complex, the inner membrane complex, the cytoplasmic secretion ATPase and the periplasm-spanning pseudopilus.</text>
</comment>
<reference evidence="11 12" key="2">
    <citation type="journal article" date="2017" name="Antonie Van Leeuwenhoek">
        <title>Rhizobium rhizosphaerae sp. nov., a novel species isolated from rice rhizosphere.</title>
        <authorList>
            <person name="Zhao J.J."/>
            <person name="Zhang J."/>
            <person name="Zhang R.J."/>
            <person name="Zhang C.W."/>
            <person name="Yin H.Q."/>
            <person name="Zhang X.X."/>
        </authorList>
    </citation>
    <scope>NUCLEOTIDE SEQUENCE [LARGE SCALE GENOMIC DNA]</scope>
    <source>
        <strain evidence="11 12">ACAM 611</strain>
    </source>
</reference>
<reference evidence="11 12" key="1">
    <citation type="journal article" date="2012" name="J. Bacteriol.">
        <title>Genome sequence of proteorhodopsin-containing sea ice bacterium Glaciecola punicea ACAM 611T.</title>
        <authorList>
            <person name="Qin Q.-L."/>
            <person name="Xie B.-B."/>
            <person name="Shu Y.-L."/>
            <person name="Rong J.-C."/>
            <person name="Zhao D.-L."/>
            <person name="Zhang X.-Y."/>
            <person name="Chen X.-L."/>
            <person name="Zhou B.-C."/>
            <person name="Zhanga Y.-Z."/>
        </authorList>
    </citation>
    <scope>NUCLEOTIDE SEQUENCE [LARGE SCALE GENOMIC DNA]</scope>
    <source>
        <strain evidence="11 12">ACAM 611</strain>
    </source>
</reference>
<dbReference type="PANTHER" id="PTHR38779">
    <property type="entry name" value="TYPE II SECRETION SYSTEM PROTEIN I-RELATED"/>
    <property type="match status" value="1"/>
</dbReference>
<evidence type="ECO:0000313" key="11">
    <source>
        <dbReference type="EMBL" id="GAB55401.1"/>
    </source>
</evidence>
<dbReference type="Gene3D" id="3.30.1300.30">
    <property type="entry name" value="GSPII I/J protein-like"/>
    <property type="match status" value="1"/>
</dbReference>
<evidence type="ECO:0000256" key="9">
    <source>
        <dbReference type="RuleBase" id="RU368030"/>
    </source>
</evidence>
<keyword evidence="7 9" id="KW-1133">Transmembrane helix</keyword>
<dbReference type="Proteomes" id="UP000053586">
    <property type="component" value="Unassembled WGS sequence"/>
</dbReference>
<dbReference type="SUPFAM" id="SSF54523">
    <property type="entry name" value="Pili subunits"/>
    <property type="match status" value="1"/>
</dbReference>
<dbReference type="InterPro" id="IPR003413">
    <property type="entry name" value="T2SS_GspI_C"/>
</dbReference>
<dbReference type="PROSITE" id="PS00409">
    <property type="entry name" value="PROKAR_NTER_METHYL"/>
    <property type="match status" value="1"/>
</dbReference>
<comment type="PTM">
    <text evidence="9">Cleaved by prepilin peptidase.</text>
</comment>
<evidence type="ECO:0000256" key="5">
    <source>
        <dbReference type="ARBA" id="ARBA00022519"/>
    </source>
</evidence>
<evidence type="ECO:0000256" key="4">
    <source>
        <dbReference type="ARBA" id="ARBA00022481"/>
    </source>
</evidence>
<comment type="similarity">
    <text evidence="2 9">Belongs to the GSP I family.</text>
</comment>
<protein>
    <recommendedName>
        <fullName evidence="9">Type II secretion system protein I</fullName>
        <shortName evidence="9">T2SS minor pseudopilin I</shortName>
    </recommendedName>
</protein>
<keyword evidence="6 9" id="KW-0812">Transmembrane</keyword>
<dbReference type="NCBIfam" id="TIGR01707">
    <property type="entry name" value="gspI"/>
    <property type="match status" value="1"/>
</dbReference>
<dbReference type="EMBL" id="BAET01000012">
    <property type="protein sequence ID" value="GAB55401.1"/>
    <property type="molecule type" value="Genomic_DNA"/>
</dbReference>
<feature type="domain" description="Type II secretion system protein GspI C-terminal" evidence="10">
    <location>
        <begin position="49"/>
        <end position="129"/>
    </location>
</feature>
<keyword evidence="8 9" id="KW-0472">Membrane</keyword>
<evidence type="ECO:0000259" key="10">
    <source>
        <dbReference type="Pfam" id="PF02501"/>
    </source>
</evidence>
<dbReference type="GO" id="GO:0015627">
    <property type="term" value="C:type II protein secretion system complex"/>
    <property type="evidence" value="ECO:0007669"/>
    <property type="project" value="UniProtKB-UniRule"/>
</dbReference>
<dbReference type="GO" id="GO:0005886">
    <property type="term" value="C:plasma membrane"/>
    <property type="evidence" value="ECO:0007669"/>
    <property type="project" value="UniProtKB-SubCell"/>
</dbReference>
<proteinExistence type="inferred from homology"/>
<evidence type="ECO:0000256" key="6">
    <source>
        <dbReference type="ARBA" id="ARBA00022692"/>
    </source>
</evidence>
<comment type="caution">
    <text evidence="11">The sequence shown here is derived from an EMBL/GenBank/DDBJ whole genome shotgun (WGS) entry which is preliminary data.</text>
</comment>
<keyword evidence="3" id="KW-1003">Cell membrane</keyword>